<comment type="caution">
    <text evidence="1">The sequence shown here is derived from an EMBL/GenBank/DDBJ whole genome shotgun (WGS) entry which is preliminary data.</text>
</comment>
<dbReference type="EMBL" id="BJLA01000006">
    <property type="protein sequence ID" value="GEA31243.1"/>
    <property type="molecule type" value="Genomic_DNA"/>
</dbReference>
<accession>A0AAV3VYD3</accession>
<protein>
    <submittedName>
        <fullName evidence="1">Uncharacterized protein</fullName>
    </submittedName>
</protein>
<evidence type="ECO:0000313" key="2">
    <source>
        <dbReference type="Proteomes" id="UP000325212"/>
    </source>
</evidence>
<dbReference type="Proteomes" id="UP000325212">
    <property type="component" value="Unassembled WGS sequence"/>
</dbReference>
<dbReference type="AlphaFoldDB" id="A0AAV3VYD3"/>
<keyword evidence="2" id="KW-1185">Reference proteome</keyword>
<proteinExistence type="predicted"/>
<name>A0AAV3VYD3_9CLOT</name>
<sequence length="184" mass="21726">MFLDAGIEIILNGKKIEPYRIKDQPDKISPKYVIENNINVQVRLYSTIGINEENGWDIFINKRCICETNKSKDVQWSKTKQERGYSYRNFRGEVLIEISDTIDLPLNSTKEKLDFNSELMNKIIRVMYNYLFNNKDMFKKKDVIIEFEREISEVDILKDYFEEKTAKAVGERAFDRMLGIAKKS</sequence>
<gene>
    <name evidence="1" type="ORF">CDIOL_21660</name>
</gene>
<dbReference type="RefSeq" id="WP_039768652.1">
    <property type="nucleotide sequence ID" value="NZ_BJLA01000006.1"/>
</dbReference>
<reference evidence="1 2" key="1">
    <citation type="submission" date="2019-06" db="EMBL/GenBank/DDBJ databases">
        <title>Draft genome sequence of Clostridium diolis DSM 15410.</title>
        <authorList>
            <person name="Kobayashi H."/>
            <person name="Tanizawa Y."/>
            <person name="Tohno M."/>
        </authorList>
    </citation>
    <scope>NUCLEOTIDE SEQUENCE [LARGE SCALE GENOMIC DNA]</scope>
    <source>
        <strain evidence="1 2">DSM 15410</strain>
    </source>
</reference>
<evidence type="ECO:0000313" key="1">
    <source>
        <dbReference type="EMBL" id="GEA31243.1"/>
    </source>
</evidence>
<organism evidence="1 2">
    <name type="scientific">Clostridium diolis</name>
    <dbReference type="NCBI Taxonomy" id="223919"/>
    <lineage>
        <taxon>Bacteria</taxon>
        <taxon>Bacillati</taxon>
        <taxon>Bacillota</taxon>
        <taxon>Clostridia</taxon>
        <taxon>Eubacteriales</taxon>
        <taxon>Clostridiaceae</taxon>
        <taxon>Clostridium</taxon>
    </lineage>
</organism>